<dbReference type="InterPro" id="IPR032580">
    <property type="entry name" value="SatD"/>
</dbReference>
<dbReference type="EMBL" id="JACCBV010000001">
    <property type="protein sequence ID" value="NYE20729.1"/>
    <property type="molecule type" value="Genomic_DNA"/>
</dbReference>
<evidence type="ECO:0000313" key="2">
    <source>
        <dbReference type="Proteomes" id="UP000576969"/>
    </source>
</evidence>
<evidence type="ECO:0008006" key="3">
    <source>
        <dbReference type="Google" id="ProtNLM"/>
    </source>
</evidence>
<dbReference type="Pfam" id="PF16264">
    <property type="entry name" value="SatD"/>
    <property type="match status" value="1"/>
</dbReference>
<comment type="caution">
    <text evidence="1">The sequence shown here is derived from an EMBL/GenBank/DDBJ whole genome shotgun (WGS) entry which is preliminary data.</text>
</comment>
<keyword evidence="2" id="KW-1185">Reference proteome</keyword>
<reference evidence="1 2" key="1">
    <citation type="submission" date="2020-07" db="EMBL/GenBank/DDBJ databases">
        <title>Sequencing the genomes of 1000 actinobacteria strains.</title>
        <authorList>
            <person name="Klenk H.-P."/>
        </authorList>
    </citation>
    <scope>NUCLEOTIDE SEQUENCE [LARGE SCALE GENOMIC DNA]</scope>
    <source>
        <strain evidence="1 2">DSM 24662</strain>
    </source>
</reference>
<protein>
    <recommendedName>
        <fullName evidence="3">SatD family protein</fullName>
    </recommendedName>
</protein>
<dbReference type="AlphaFoldDB" id="A0A7Y9GQH7"/>
<dbReference type="RefSeq" id="WP_179490875.1">
    <property type="nucleotide sequence ID" value="NZ_JACCBV010000001.1"/>
</dbReference>
<organism evidence="1 2">
    <name type="scientific">Microbacterium immunditiarum</name>
    <dbReference type="NCBI Taxonomy" id="337480"/>
    <lineage>
        <taxon>Bacteria</taxon>
        <taxon>Bacillati</taxon>
        <taxon>Actinomycetota</taxon>
        <taxon>Actinomycetes</taxon>
        <taxon>Micrococcales</taxon>
        <taxon>Microbacteriaceae</taxon>
        <taxon>Microbacterium</taxon>
    </lineage>
</organism>
<evidence type="ECO:0000313" key="1">
    <source>
        <dbReference type="EMBL" id="NYE20729.1"/>
    </source>
</evidence>
<proteinExistence type="predicted"/>
<dbReference type="Proteomes" id="UP000576969">
    <property type="component" value="Unassembled WGS sequence"/>
</dbReference>
<accession>A0A7Y9GQH7</accession>
<name>A0A7Y9GQH7_9MICO</name>
<sequence length="215" mass="22627">MTVAVIADLVGSRRMPDRSGAQHTLESAIARVEQDLPVAREPLSPTVGDELQGVYDALPDALSSLLLLQLALPDGVECRFGIGIGDIGPVASSTATLSDGAGWWSARAAIDTVHRLQKRTAPNARTWIVASPEQDDTMRPSVDLANAYALARDQLVTSMNERARRLTYGRCLGVSQAALAKEEGVTQPAVSQVLAAAGASAVVEGFLALRAERAA</sequence>
<gene>
    <name evidence="1" type="ORF">BJ991_002757</name>
</gene>